<accession>A0A2G5HQ18</accession>
<dbReference type="OrthoDB" id="3643962at2759"/>
<sequence>MGDETNLDVIRTLNTQHDKVHGKISAIESKIAQLEEKRKQLELTRDMLRKNIRKWHRRRPFAPFLRLPLEIREMIYACYVEIGLSFHVAYNMKMALVSKPIREEFLSWLGWNRPLFWVDICPVIQNAYRWHGQSRYAEQRGWSRVPTQMLRRVRMIDIGNGPPQGISTLLVASGEMRLNRPPTPPGRQKAKVEMRWDAFQLVAAMIAKEGTGLKRSHLMWISAASRGEQSLADLEAEMQYEIDNGPRVRTAMDGLFERHAPRLCL</sequence>
<dbReference type="Proteomes" id="UP000230605">
    <property type="component" value="Chromosome 6"/>
</dbReference>
<dbReference type="AlphaFoldDB" id="A0A2G5HQ18"/>
<dbReference type="Proteomes" id="UP001302367">
    <property type="component" value="Chromosome 6"/>
</dbReference>
<protein>
    <submittedName>
        <fullName evidence="2">Uncharacterized protein</fullName>
    </submittedName>
</protein>
<name>A0A2G5HQ18_CERBT</name>
<proteinExistence type="predicted"/>
<organism evidence="2 4">
    <name type="scientific">Cercospora beticola</name>
    <name type="common">Sugarbeet leaf spot fungus</name>
    <dbReference type="NCBI Taxonomy" id="122368"/>
    <lineage>
        <taxon>Eukaryota</taxon>
        <taxon>Fungi</taxon>
        <taxon>Dikarya</taxon>
        <taxon>Ascomycota</taxon>
        <taxon>Pezizomycotina</taxon>
        <taxon>Dothideomycetes</taxon>
        <taxon>Dothideomycetidae</taxon>
        <taxon>Mycosphaerellales</taxon>
        <taxon>Mycosphaerellaceae</taxon>
        <taxon>Cercospora</taxon>
    </lineage>
</organism>
<feature type="coiled-coil region" evidence="1">
    <location>
        <begin position="17"/>
        <end position="58"/>
    </location>
</feature>
<reference evidence="2 4" key="1">
    <citation type="submission" date="2015-10" db="EMBL/GenBank/DDBJ databases">
        <title>The cercosporin biosynthetic gene cluster was horizontally transferred to several fungal lineages and shown to be expanded in Cercospora beticola based on microsynteny with recipient genomes.</title>
        <authorList>
            <person name="De Jonge R."/>
            <person name="Ebert M.K."/>
            <person name="Suttle J.C."/>
            <person name="Jurick Ii W.M."/>
            <person name="Secor G.A."/>
            <person name="Thomma B.P."/>
            <person name="Van De Peer Y."/>
            <person name="Bolton M.D."/>
        </authorList>
    </citation>
    <scope>NUCLEOTIDE SEQUENCE [LARGE SCALE GENOMIC DNA]</scope>
    <source>
        <strain evidence="2 4">09-40</strain>
    </source>
</reference>
<dbReference type="EMBL" id="LKMD01000104">
    <property type="protein sequence ID" value="PIA94625.1"/>
    <property type="molecule type" value="Genomic_DNA"/>
</dbReference>
<dbReference type="EMBL" id="CP134189">
    <property type="protein sequence ID" value="WPB05224.1"/>
    <property type="molecule type" value="Genomic_DNA"/>
</dbReference>
<evidence type="ECO:0000256" key="1">
    <source>
        <dbReference type="SAM" id="Coils"/>
    </source>
</evidence>
<evidence type="ECO:0000313" key="4">
    <source>
        <dbReference type="Proteomes" id="UP000230605"/>
    </source>
</evidence>
<keyword evidence="1" id="KW-0175">Coiled coil</keyword>
<evidence type="ECO:0000313" key="2">
    <source>
        <dbReference type="EMBL" id="PIA94625.1"/>
    </source>
</evidence>
<evidence type="ECO:0000313" key="5">
    <source>
        <dbReference type="Proteomes" id="UP001302367"/>
    </source>
</evidence>
<reference evidence="3 5" key="2">
    <citation type="submission" date="2023-09" db="EMBL/GenBank/DDBJ databases">
        <title>Complete-Gapless Cercospora beticola genome.</title>
        <authorList>
            <person name="Wyatt N.A."/>
            <person name="Spanner R.E."/>
            <person name="Bolton M.D."/>
        </authorList>
    </citation>
    <scope>NUCLEOTIDE SEQUENCE [LARGE SCALE GENOMIC DNA]</scope>
    <source>
        <strain evidence="3">Cb09-40</strain>
    </source>
</reference>
<evidence type="ECO:0000313" key="3">
    <source>
        <dbReference type="EMBL" id="WPB05224.1"/>
    </source>
</evidence>
<gene>
    <name evidence="2" type="ORF">CB0940_08643</name>
    <name evidence="3" type="ORF">RHO25_009875</name>
</gene>
<keyword evidence="5" id="KW-1185">Reference proteome</keyword>